<accession>A0AAW1X378</accession>
<comment type="caution">
    <text evidence="1">The sequence shown here is derived from an EMBL/GenBank/DDBJ whole genome shotgun (WGS) entry which is preliminary data.</text>
</comment>
<protein>
    <submittedName>
        <fullName evidence="1">Uncharacterized protein</fullName>
    </submittedName>
</protein>
<evidence type="ECO:0000313" key="2">
    <source>
        <dbReference type="Proteomes" id="UP001457282"/>
    </source>
</evidence>
<name>A0AAW1X378_RUBAR</name>
<reference evidence="1 2" key="1">
    <citation type="journal article" date="2023" name="G3 (Bethesda)">
        <title>A chromosome-length genome assembly and annotation of blackberry (Rubus argutus, cv. 'Hillquist').</title>
        <authorList>
            <person name="Bruna T."/>
            <person name="Aryal R."/>
            <person name="Dudchenko O."/>
            <person name="Sargent D.J."/>
            <person name="Mead D."/>
            <person name="Buti M."/>
            <person name="Cavallini A."/>
            <person name="Hytonen T."/>
            <person name="Andres J."/>
            <person name="Pham M."/>
            <person name="Weisz D."/>
            <person name="Mascagni F."/>
            <person name="Usai G."/>
            <person name="Natali L."/>
            <person name="Bassil N."/>
            <person name="Fernandez G.E."/>
            <person name="Lomsadze A."/>
            <person name="Armour M."/>
            <person name="Olukolu B."/>
            <person name="Poorten T."/>
            <person name="Britton C."/>
            <person name="Davik J."/>
            <person name="Ashrafi H."/>
            <person name="Aiden E.L."/>
            <person name="Borodovsky M."/>
            <person name="Worthington M."/>
        </authorList>
    </citation>
    <scope>NUCLEOTIDE SEQUENCE [LARGE SCALE GENOMIC DNA]</scope>
    <source>
        <strain evidence="1">PI 553951</strain>
    </source>
</reference>
<proteinExistence type="predicted"/>
<dbReference type="EMBL" id="JBEDUW010000004">
    <property type="protein sequence ID" value="KAK9930798.1"/>
    <property type="molecule type" value="Genomic_DNA"/>
</dbReference>
<evidence type="ECO:0000313" key="1">
    <source>
        <dbReference type="EMBL" id="KAK9930798.1"/>
    </source>
</evidence>
<dbReference type="AlphaFoldDB" id="A0AAW1X378"/>
<organism evidence="1 2">
    <name type="scientific">Rubus argutus</name>
    <name type="common">Southern blackberry</name>
    <dbReference type="NCBI Taxonomy" id="59490"/>
    <lineage>
        <taxon>Eukaryota</taxon>
        <taxon>Viridiplantae</taxon>
        <taxon>Streptophyta</taxon>
        <taxon>Embryophyta</taxon>
        <taxon>Tracheophyta</taxon>
        <taxon>Spermatophyta</taxon>
        <taxon>Magnoliopsida</taxon>
        <taxon>eudicotyledons</taxon>
        <taxon>Gunneridae</taxon>
        <taxon>Pentapetalae</taxon>
        <taxon>rosids</taxon>
        <taxon>fabids</taxon>
        <taxon>Rosales</taxon>
        <taxon>Rosaceae</taxon>
        <taxon>Rosoideae</taxon>
        <taxon>Rosoideae incertae sedis</taxon>
        <taxon>Rubus</taxon>
    </lineage>
</organism>
<gene>
    <name evidence="1" type="ORF">M0R45_018109</name>
</gene>
<keyword evidence="2" id="KW-1185">Reference proteome</keyword>
<dbReference type="Proteomes" id="UP001457282">
    <property type="component" value="Unassembled WGS sequence"/>
</dbReference>
<sequence length="112" mass="12224">MAAGRSLLHNHRMASIPIPSSLTASQARASSQRSQTLLALEALSLTAAAIKLQFTNFIITMPPRHSFRDRSQSQVHDSLVFLTAITAPCTSLAVTMEPSPPRSAFTKFRMTQ</sequence>